<reference evidence="2" key="2">
    <citation type="submission" date="2018-01" db="EMBL/GenBank/DDBJ databases">
        <authorList>
            <person name="Gaut B.S."/>
            <person name="Morton B.R."/>
            <person name="Clegg M.T."/>
            <person name="Duvall M.R."/>
        </authorList>
    </citation>
    <scope>NUCLEOTIDE SEQUENCE</scope>
    <source>
        <strain evidence="2">J.0228</strain>
    </source>
</reference>
<organism evidence="2">
    <name type="scientific">Sheathia arcuata</name>
    <dbReference type="NCBI Taxonomy" id="340433"/>
    <lineage>
        <taxon>Eukaryota</taxon>
        <taxon>Rhodophyta</taxon>
        <taxon>Florideophyceae</taxon>
        <taxon>Nemaliophycidae</taxon>
        <taxon>Batrachospermales</taxon>
        <taxon>Batrachospermaceae</taxon>
        <taxon>Sheathia</taxon>
    </lineage>
</organism>
<sequence length="86" mass="10433">MCLSVKNENIKNRSRKLKKRDYRKSQIIQLNNLVTLFYVKYGILINFINTQNYFITLNLFSQLLLEEMGVSTLVHYWVKLYYSKIY</sequence>
<name>A0A343UY30_9FLOR</name>
<keyword evidence="1" id="KW-0812">Transmembrane</keyword>
<dbReference type="GO" id="GO:0005840">
    <property type="term" value="C:ribosome"/>
    <property type="evidence" value="ECO:0007669"/>
    <property type="project" value="UniProtKB-KW"/>
</dbReference>
<keyword evidence="2" id="KW-0687">Ribonucleoprotein</keyword>
<feature type="transmembrane region" description="Helical" evidence="1">
    <location>
        <begin position="27"/>
        <end position="48"/>
    </location>
</feature>
<reference evidence="2" key="1">
    <citation type="journal article" date="2018" name="Mitochondrial DNA Part B Resour">
        <title>Complete mitochondrial genomes of six species of the freshwater red algal order Batrachospermales (Rhodophyta).</title>
        <authorList>
            <person name="Paiano M.O."/>
            <person name="Del Cortona A."/>
            <person name="Costa J.F."/>
            <person name="Liu S.-L."/>
            <person name="Verbruggen H."/>
            <person name="De Clerck O."/>
            <person name="Necchi O."/>
        </authorList>
    </citation>
    <scope>NUCLEOTIDE SEQUENCE</scope>
    <source>
        <strain evidence="2">J.0228</strain>
    </source>
</reference>
<evidence type="ECO:0000313" key="2">
    <source>
        <dbReference type="EMBL" id="AVK39587.1"/>
    </source>
</evidence>
<keyword evidence="2" id="KW-0689">Ribosomal protein</keyword>
<geneLocation type="mitochondrion" evidence="2"/>
<evidence type="ECO:0000256" key="1">
    <source>
        <dbReference type="SAM" id="Phobius"/>
    </source>
</evidence>
<dbReference type="SUPFAM" id="SSF74731">
    <property type="entry name" value="Ribosomal protein L20"/>
    <property type="match status" value="1"/>
</dbReference>
<protein>
    <submittedName>
        <fullName evidence="2">Ribosomal protein L20</fullName>
    </submittedName>
</protein>
<dbReference type="EMBL" id="MG787098">
    <property type="protein sequence ID" value="AVK39587.1"/>
    <property type="molecule type" value="Genomic_DNA"/>
</dbReference>
<dbReference type="InterPro" id="IPR035566">
    <property type="entry name" value="Ribosomal_protein_bL20_C"/>
</dbReference>
<keyword evidence="2" id="KW-0496">Mitochondrion</keyword>
<gene>
    <name evidence="2" type="primary">rpl20</name>
</gene>
<keyword evidence="1" id="KW-0472">Membrane</keyword>
<accession>A0A343UY30</accession>
<keyword evidence="1" id="KW-1133">Transmembrane helix</keyword>
<dbReference type="AlphaFoldDB" id="A0A343UY30"/>
<proteinExistence type="predicted"/>